<feature type="compositionally biased region" description="Basic and acidic residues" evidence="3">
    <location>
        <begin position="1"/>
        <end position="10"/>
    </location>
</feature>
<dbReference type="PANTHER" id="PTHR20835">
    <property type="entry name" value="E3 UBIQUITIN-PROTEIN LIGASE PPP1R11-RELATED"/>
    <property type="match status" value="1"/>
</dbReference>
<feature type="region of interest" description="Disordered" evidence="3">
    <location>
        <begin position="1"/>
        <end position="200"/>
    </location>
</feature>
<dbReference type="GeneID" id="37019366"/>
<accession>A0A316VIV1</accession>
<dbReference type="GO" id="GO:0004865">
    <property type="term" value="F:protein serine/threonine phosphatase inhibitor activity"/>
    <property type="evidence" value="ECO:0007669"/>
    <property type="project" value="UniProtKB-UniRule"/>
</dbReference>
<dbReference type="Pfam" id="PF07491">
    <property type="entry name" value="PPI_Ypi1"/>
    <property type="match status" value="1"/>
</dbReference>
<feature type="compositionally biased region" description="Low complexity" evidence="3">
    <location>
        <begin position="89"/>
        <end position="98"/>
    </location>
</feature>
<dbReference type="PANTHER" id="PTHR20835:SF0">
    <property type="entry name" value="E3 UBIQUITIN-PROTEIN LIGASE PPP1R11"/>
    <property type="match status" value="1"/>
</dbReference>
<dbReference type="EMBL" id="KZ819602">
    <property type="protein sequence ID" value="PWN37532.1"/>
    <property type="molecule type" value="Genomic_DNA"/>
</dbReference>
<evidence type="ECO:0000256" key="2">
    <source>
        <dbReference type="RuleBase" id="RU367162"/>
    </source>
</evidence>
<evidence type="ECO:0000313" key="5">
    <source>
        <dbReference type="Proteomes" id="UP000245771"/>
    </source>
</evidence>
<feature type="compositionally biased region" description="Basic and acidic residues" evidence="3">
    <location>
        <begin position="120"/>
        <end position="131"/>
    </location>
</feature>
<dbReference type="RefSeq" id="XP_025357834.1">
    <property type="nucleotide sequence ID" value="XM_025497585.1"/>
</dbReference>
<protein>
    <recommendedName>
        <fullName evidence="2">Type 1 phosphatases regulator</fullName>
    </recommendedName>
</protein>
<comment type="similarity">
    <text evidence="1 2">Belongs to the YPI1 family.</text>
</comment>
<evidence type="ECO:0000256" key="1">
    <source>
        <dbReference type="ARBA" id="ARBA00005605"/>
    </source>
</evidence>
<dbReference type="GO" id="GO:0008157">
    <property type="term" value="F:protein phosphatase 1 binding"/>
    <property type="evidence" value="ECO:0007669"/>
    <property type="project" value="TreeGrafter"/>
</dbReference>
<dbReference type="OrthoDB" id="307488at2759"/>
<evidence type="ECO:0000313" key="4">
    <source>
        <dbReference type="EMBL" id="PWN37532.1"/>
    </source>
</evidence>
<comment type="function">
    <text evidence="2">Regulator of type 1 phosphatases which maintains protein phosphatase activity under strict control.</text>
</comment>
<feature type="compositionally biased region" description="Polar residues" evidence="3">
    <location>
        <begin position="12"/>
        <end position="31"/>
    </location>
</feature>
<keyword evidence="2" id="KW-0539">Nucleus</keyword>
<proteinExistence type="inferred from homology"/>
<name>A0A316VIV1_9BASI</name>
<comment type="subcellular location">
    <subcellularLocation>
        <location evidence="2">Nucleus</location>
    </subcellularLocation>
</comment>
<gene>
    <name evidence="4" type="ORF">FA14DRAFT_15325</name>
</gene>
<dbReference type="GO" id="GO:0005634">
    <property type="term" value="C:nucleus"/>
    <property type="evidence" value="ECO:0007669"/>
    <property type="project" value="UniProtKB-SubCell"/>
</dbReference>
<dbReference type="STRING" id="1280837.A0A316VIV1"/>
<dbReference type="AlphaFoldDB" id="A0A316VIV1"/>
<feature type="compositionally biased region" description="Basic residues" evidence="3">
    <location>
        <begin position="143"/>
        <end position="156"/>
    </location>
</feature>
<organism evidence="4 5">
    <name type="scientific">Meira miltonrushii</name>
    <dbReference type="NCBI Taxonomy" id="1280837"/>
    <lineage>
        <taxon>Eukaryota</taxon>
        <taxon>Fungi</taxon>
        <taxon>Dikarya</taxon>
        <taxon>Basidiomycota</taxon>
        <taxon>Ustilaginomycotina</taxon>
        <taxon>Exobasidiomycetes</taxon>
        <taxon>Exobasidiales</taxon>
        <taxon>Brachybasidiaceae</taxon>
        <taxon>Meira</taxon>
    </lineage>
</organism>
<dbReference type="Proteomes" id="UP000245771">
    <property type="component" value="Unassembled WGS sequence"/>
</dbReference>
<dbReference type="InterPro" id="IPR011107">
    <property type="entry name" value="PPI_Ypi1"/>
</dbReference>
<sequence length="200" mass="21829">MNRTRQRPEPQESGSRTITLQETGSENSATPSVPDATPVGVLQLRATGNTSRRVVWSEETIDNEGMGKKKSKICCIYHKPKAFDESSDESSGSDSDSQSSDEEGSESSSSNSSEVNASKSLREKKGKEKADQALCDDDGCNGNHHKRGKGKTKKTTNSRSARTVTITESPKDTASQDEDHESTHRTFKPNAYEKGSYNVH</sequence>
<reference evidence="4 5" key="1">
    <citation type="journal article" date="2018" name="Mol. Biol. Evol.">
        <title>Broad Genomic Sampling Reveals a Smut Pathogenic Ancestry of the Fungal Clade Ustilaginomycotina.</title>
        <authorList>
            <person name="Kijpornyongpan T."/>
            <person name="Mondo S.J."/>
            <person name="Barry K."/>
            <person name="Sandor L."/>
            <person name="Lee J."/>
            <person name="Lipzen A."/>
            <person name="Pangilinan J."/>
            <person name="LaButti K."/>
            <person name="Hainaut M."/>
            <person name="Henrissat B."/>
            <person name="Grigoriev I.V."/>
            <person name="Spatafora J.W."/>
            <person name="Aime M.C."/>
        </authorList>
    </citation>
    <scope>NUCLEOTIDE SEQUENCE [LARGE SCALE GENOMIC DNA]</scope>
    <source>
        <strain evidence="4 5">MCA 3882</strain>
    </source>
</reference>
<dbReference type="InParanoid" id="A0A316VIV1"/>
<evidence type="ECO:0000256" key="3">
    <source>
        <dbReference type="SAM" id="MobiDB-lite"/>
    </source>
</evidence>
<keyword evidence="5" id="KW-1185">Reference proteome</keyword>